<proteinExistence type="predicted"/>
<dbReference type="Gene3D" id="2.130.10.10">
    <property type="entry name" value="YVTN repeat-like/Quinoprotein amine dehydrogenase"/>
    <property type="match status" value="1"/>
</dbReference>
<evidence type="ECO:0008006" key="3">
    <source>
        <dbReference type="Google" id="ProtNLM"/>
    </source>
</evidence>
<sequence>MCHGRVYEVARRRFRSGTTPKWWSRQVVLGVAIAIVTVGLPASSTAGEPESLLVNRVAEADCGPGSRPETGVQGQVPKVDRDSGRNKLGYWCNLVRLGGYQGEGAAWVNPSYDTCAYMATAFLGTLGKRSQGTQVVDVSDPRNPRLSTNLTSPAMFTSPWESLKVNEKRGLLAGVSGGGALGALFFDVYDISQDCARPRILNGANGTNLTMPANVLGHEGEWAPDGNTYYASGVVGGSFTAIDVSDPTKPRMIFTGLAGIPANHGFSLSADGNRLYMTRAAPPGVDIFDVSAIQNREPAPAINQIGSVSWSDGLFTQHTIPITYQGKPYLVAVDEFNNGGVRFIDISDERNPKVTHQLKLGINAPEHAAERIEDTVGNGLFGYEAHYCSVDRADEPRKLACGWFQSGVRVFDIRDLSQVKEIAYYNPPAQSDNKAKLKGSEHAYGIGAPIGGGLTGSNLTADWCSSPPRFAGSDQLWVTCQDNGFLALQLTNGAQG</sequence>
<evidence type="ECO:0000313" key="2">
    <source>
        <dbReference type="Proteomes" id="UP000294947"/>
    </source>
</evidence>
<accession>A0A4R4Y900</accession>
<keyword evidence="2" id="KW-1185">Reference proteome</keyword>
<reference evidence="1 2" key="1">
    <citation type="submission" date="2019-03" db="EMBL/GenBank/DDBJ databases">
        <title>Draft genome sequences of novel Actinobacteria.</title>
        <authorList>
            <person name="Sahin N."/>
            <person name="Ay H."/>
            <person name="Saygin H."/>
        </authorList>
    </citation>
    <scope>NUCLEOTIDE SEQUENCE [LARGE SCALE GENOMIC DNA]</scope>
    <source>
        <strain evidence="1 2">7K502</strain>
    </source>
</reference>
<gene>
    <name evidence="1" type="ORF">E1288_34340</name>
</gene>
<protein>
    <recommendedName>
        <fullName evidence="3">LVIVD repeat-containing protein</fullName>
    </recommendedName>
</protein>
<dbReference type="AlphaFoldDB" id="A0A4R4Y900"/>
<dbReference type="Pfam" id="PF08309">
    <property type="entry name" value="LVIVD"/>
    <property type="match status" value="1"/>
</dbReference>
<dbReference type="InterPro" id="IPR015943">
    <property type="entry name" value="WD40/YVTN_repeat-like_dom_sf"/>
</dbReference>
<dbReference type="EMBL" id="SMKW01000065">
    <property type="protein sequence ID" value="TDD40925.1"/>
    <property type="molecule type" value="Genomic_DNA"/>
</dbReference>
<dbReference type="SUPFAM" id="SSF50969">
    <property type="entry name" value="YVTN repeat-like/Quinoprotein amine dehydrogenase"/>
    <property type="match status" value="1"/>
</dbReference>
<name>A0A4R4Y900_9PSEU</name>
<evidence type="ECO:0000313" key="1">
    <source>
        <dbReference type="EMBL" id="TDD40925.1"/>
    </source>
</evidence>
<dbReference type="InterPro" id="IPR013211">
    <property type="entry name" value="LVIVD"/>
</dbReference>
<dbReference type="InterPro" id="IPR011044">
    <property type="entry name" value="Quino_amine_DH_bsu"/>
</dbReference>
<dbReference type="OrthoDB" id="5241253at2"/>
<comment type="caution">
    <text evidence="1">The sequence shown here is derived from an EMBL/GenBank/DDBJ whole genome shotgun (WGS) entry which is preliminary data.</text>
</comment>
<organism evidence="1 2">
    <name type="scientific">Saccharopolyspora elongata</name>
    <dbReference type="NCBI Taxonomy" id="2530387"/>
    <lineage>
        <taxon>Bacteria</taxon>
        <taxon>Bacillati</taxon>
        <taxon>Actinomycetota</taxon>
        <taxon>Actinomycetes</taxon>
        <taxon>Pseudonocardiales</taxon>
        <taxon>Pseudonocardiaceae</taxon>
        <taxon>Saccharopolyspora</taxon>
    </lineage>
</organism>
<dbReference type="Proteomes" id="UP000294947">
    <property type="component" value="Unassembled WGS sequence"/>
</dbReference>